<gene>
    <name evidence="2" type="ORF">FXF62_10320</name>
</gene>
<feature type="domain" description="RNA polymerase sigma-70 region 4" evidence="1">
    <location>
        <begin position="69"/>
        <end position="112"/>
    </location>
</feature>
<accession>A0A5B0DDY7</accession>
<proteinExistence type="predicted"/>
<dbReference type="InterPro" id="IPR006523">
    <property type="entry name" value="RinA"/>
</dbReference>
<dbReference type="GO" id="GO:0003700">
    <property type="term" value="F:DNA-binding transcription factor activity"/>
    <property type="evidence" value="ECO:0007669"/>
    <property type="project" value="InterPro"/>
</dbReference>
<organism evidence="2 3">
    <name type="scientific">Streptococcus cristatus</name>
    <dbReference type="NCBI Taxonomy" id="45634"/>
    <lineage>
        <taxon>Bacteria</taxon>
        <taxon>Bacillati</taxon>
        <taxon>Bacillota</taxon>
        <taxon>Bacilli</taxon>
        <taxon>Lactobacillales</taxon>
        <taxon>Streptococcaceae</taxon>
        <taxon>Streptococcus</taxon>
    </lineage>
</organism>
<dbReference type="GO" id="GO:0006352">
    <property type="term" value="P:DNA-templated transcription initiation"/>
    <property type="evidence" value="ECO:0007669"/>
    <property type="project" value="InterPro"/>
</dbReference>
<dbReference type="InterPro" id="IPR036388">
    <property type="entry name" value="WH-like_DNA-bd_sf"/>
</dbReference>
<dbReference type="NCBIfam" id="TIGR01636">
    <property type="entry name" value="phage_rinA"/>
    <property type="match status" value="1"/>
</dbReference>
<dbReference type="Gene3D" id="1.10.10.10">
    <property type="entry name" value="Winged helix-like DNA-binding domain superfamily/Winged helix DNA-binding domain"/>
    <property type="match status" value="1"/>
</dbReference>
<evidence type="ECO:0000313" key="3">
    <source>
        <dbReference type="Proteomes" id="UP000323039"/>
    </source>
</evidence>
<sequence>MDNKLLRYSSINREIALRREELIFPHKEGISVGSKGNTVSRTTETAVLKLDSDVKLRNLILFKDTVEALLKELDEEQKKIFYLRWMNAASIFYYTWEEIGEQLHFSRKTIYRKRRVILEKFAQLQ</sequence>
<dbReference type="AlphaFoldDB" id="A0A5B0DDY7"/>
<dbReference type="Proteomes" id="UP000323039">
    <property type="component" value="Unassembled WGS sequence"/>
</dbReference>
<dbReference type="InterPro" id="IPR013324">
    <property type="entry name" value="RNA_pol_sigma_r3/r4-like"/>
</dbReference>
<protein>
    <submittedName>
        <fullName evidence="2">Transcriptional regulator</fullName>
    </submittedName>
</protein>
<evidence type="ECO:0000259" key="1">
    <source>
        <dbReference type="Pfam" id="PF04545"/>
    </source>
</evidence>
<dbReference type="SUPFAM" id="SSF88659">
    <property type="entry name" value="Sigma3 and sigma4 domains of RNA polymerase sigma factors"/>
    <property type="match status" value="1"/>
</dbReference>
<comment type="caution">
    <text evidence="2">The sequence shown here is derived from an EMBL/GenBank/DDBJ whole genome shotgun (WGS) entry which is preliminary data.</text>
</comment>
<name>A0A5B0DDY7_STRCR</name>
<dbReference type="InterPro" id="IPR007630">
    <property type="entry name" value="RNA_pol_sigma70_r4"/>
</dbReference>
<evidence type="ECO:0000313" key="2">
    <source>
        <dbReference type="EMBL" id="KAA0963229.1"/>
    </source>
</evidence>
<dbReference type="EMBL" id="VSJJ01000015">
    <property type="protein sequence ID" value="KAA0963229.1"/>
    <property type="molecule type" value="Genomic_DNA"/>
</dbReference>
<reference evidence="2 3" key="1">
    <citation type="submission" date="2019-08" db="EMBL/GenBank/DDBJ databases">
        <title>Genome sequence and analysis of Streptococcus cristatus strain S22 isolated from throat swab of children scarlet fever in Hangzhou, China.</title>
        <authorList>
            <person name="Huang Y."/>
            <person name="Xie L."/>
        </authorList>
    </citation>
    <scope>NUCLEOTIDE SEQUENCE [LARGE SCALE GENOMIC DNA]</scope>
    <source>
        <strain evidence="2 3">S22</strain>
    </source>
</reference>
<dbReference type="Pfam" id="PF04545">
    <property type="entry name" value="Sigma70_r4"/>
    <property type="match status" value="1"/>
</dbReference>